<dbReference type="EMBL" id="GBRH01170705">
    <property type="protein sequence ID" value="JAE27191.1"/>
    <property type="molecule type" value="Transcribed_RNA"/>
</dbReference>
<organism evidence="1">
    <name type="scientific">Arundo donax</name>
    <name type="common">Giant reed</name>
    <name type="synonym">Donax arundinaceus</name>
    <dbReference type="NCBI Taxonomy" id="35708"/>
    <lineage>
        <taxon>Eukaryota</taxon>
        <taxon>Viridiplantae</taxon>
        <taxon>Streptophyta</taxon>
        <taxon>Embryophyta</taxon>
        <taxon>Tracheophyta</taxon>
        <taxon>Spermatophyta</taxon>
        <taxon>Magnoliopsida</taxon>
        <taxon>Liliopsida</taxon>
        <taxon>Poales</taxon>
        <taxon>Poaceae</taxon>
        <taxon>PACMAD clade</taxon>
        <taxon>Arundinoideae</taxon>
        <taxon>Arundineae</taxon>
        <taxon>Arundo</taxon>
    </lineage>
</organism>
<reference evidence="1" key="2">
    <citation type="journal article" date="2015" name="Data Brief">
        <title>Shoot transcriptome of the giant reed, Arundo donax.</title>
        <authorList>
            <person name="Barrero R.A."/>
            <person name="Guerrero F.D."/>
            <person name="Moolhuijzen P."/>
            <person name="Goolsby J.A."/>
            <person name="Tidwell J."/>
            <person name="Bellgard S.E."/>
            <person name="Bellgard M.I."/>
        </authorList>
    </citation>
    <scope>NUCLEOTIDE SEQUENCE</scope>
    <source>
        <tissue evidence="1">Shoot tissue taken approximately 20 cm above the soil surface</tissue>
    </source>
</reference>
<reference evidence="1" key="1">
    <citation type="submission" date="2014-09" db="EMBL/GenBank/DDBJ databases">
        <authorList>
            <person name="Magalhaes I.L.F."/>
            <person name="Oliveira U."/>
            <person name="Santos F.R."/>
            <person name="Vidigal T.H.D.A."/>
            <person name="Brescovit A.D."/>
            <person name="Santos A.J."/>
        </authorList>
    </citation>
    <scope>NUCLEOTIDE SEQUENCE</scope>
    <source>
        <tissue evidence="1">Shoot tissue taken approximately 20 cm above the soil surface</tissue>
    </source>
</reference>
<evidence type="ECO:0000313" key="1">
    <source>
        <dbReference type="EMBL" id="JAE27191.1"/>
    </source>
</evidence>
<proteinExistence type="predicted"/>
<sequence length="51" mass="5902">MQLTVSRNFHLPSRIVFCEMMRSYPVIFTAVFPAFSQRFWSMPLGFSVIGA</sequence>
<dbReference type="AlphaFoldDB" id="A0A0A9GX69"/>
<protein>
    <submittedName>
        <fullName evidence="1">Uncharacterized protein</fullName>
    </submittedName>
</protein>
<accession>A0A0A9GX69</accession>
<name>A0A0A9GX69_ARUDO</name>